<evidence type="ECO:0000313" key="3">
    <source>
        <dbReference type="Proteomes" id="UP000572051"/>
    </source>
</evidence>
<dbReference type="Proteomes" id="UP000572051">
    <property type="component" value="Unassembled WGS sequence"/>
</dbReference>
<keyword evidence="3" id="KW-1185">Reference proteome</keyword>
<protein>
    <submittedName>
        <fullName evidence="2">ATP synthase protein I</fullName>
    </submittedName>
</protein>
<keyword evidence="1" id="KW-0812">Transmembrane</keyword>
<dbReference type="RefSeq" id="WP_179822381.1">
    <property type="nucleotide sequence ID" value="NZ_JACCFS010000001.1"/>
</dbReference>
<organism evidence="2 3">
    <name type="scientific">Nocardiopsis aegyptia</name>
    <dbReference type="NCBI Taxonomy" id="220378"/>
    <lineage>
        <taxon>Bacteria</taxon>
        <taxon>Bacillati</taxon>
        <taxon>Actinomycetota</taxon>
        <taxon>Actinomycetes</taxon>
        <taxon>Streptosporangiales</taxon>
        <taxon>Nocardiopsidaceae</taxon>
        <taxon>Nocardiopsis</taxon>
    </lineage>
</organism>
<gene>
    <name evidence="2" type="ORF">HNR10_001834</name>
</gene>
<reference evidence="2 3" key="1">
    <citation type="submission" date="2020-07" db="EMBL/GenBank/DDBJ databases">
        <title>Sequencing the genomes of 1000 actinobacteria strains.</title>
        <authorList>
            <person name="Klenk H.-P."/>
        </authorList>
    </citation>
    <scope>NUCLEOTIDE SEQUENCE [LARGE SCALE GENOMIC DNA]</scope>
    <source>
        <strain evidence="2 3">DSM 44442</strain>
    </source>
</reference>
<feature type="transmembrane region" description="Helical" evidence="1">
    <location>
        <begin position="21"/>
        <end position="42"/>
    </location>
</feature>
<dbReference type="AlphaFoldDB" id="A0A7Z0EKW7"/>
<proteinExistence type="predicted"/>
<accession>A0A7Z0EKW7</accession>
<dbReference type="EMBL" id="JACCFS010000001">
    <property type="protein sequence ID" value="NYJ33953.1"/>
    <property type="molecule type" value="Genomic_DNA"/>
</dbReference>
<sequence length="75" mass="7864">MNEHRSAKDAASDTEPSSANGITLVSYLLGGLAFWGGVGWVADHFLGFSALFLPIGLGVGLVGAIYLIYAQHVRS</sequence>
<name>A0A7Z0EKW7_9ACTN</name>
<keyword evidence="1" id="KW-1133">Transmembrane helix</keyword>
<keyword evidence="1" id="KW-0472">Membrane</keyword>
<feature type="transmembrane region" description="Helical" evidence="1">
    <location>
        <begin position="48"/>
        <end position="69"/>
    </location>
</feature>
<evidence type="ECO:0000313" key="2">
    <source>
        <dbReference type="EMBL" id="NYJ33953.1"/>
    </source>
</evidence>
<evidence type="ECO:0000256" key="1">
    <source>
        <dbReference type="SAM" id="Phobius"/>
    </source>
</evidence>
<comment type="caution">
    <text evidence="2">The sequence shown here is derived from an EMBL/GenBank/DDBJ whole genome shotgun (WGS) entry which is preliminary data.</text>
</comment>